<dbReference type="KEGG" id="bayd:BSPP4475_09870"/>
<evidence type="ECO:0000313" key="1">
    <source>
        <dbReference type="EMBL" id="CAJ1002626.1"/>
    </source>
</evidence>
<dbReference type="Proteomes" id="UP001189619">
    <property type="component" value="Chromosome"/>
</dbReference>
<reference evidence="1" key="1">
    <citation type="submission" date="2023-07" db="EMBL/GenBank/DDBJ databases">
        <authorList>
            <person name="Ivanov I."/>
            <person name="Teneva D."/>
            <person name="Stoikov I."/>
        </authorList>
    </citation>
    <scope>NUCLEOTIDE SEQUENCE</scope>
    <source>
        <strain evidence="1">4475</strain>
    </source>
</reference>
<gene>
    <name evidence="1" type="primary">upxZ</name>
    <name evidence="1" type="ORF">BSPP4475_09870</name>
</gene>
<organism evidence="1 2">
    <name type="scientific">Brevibacillus aydinogluensis</name>
    <dbReference type="NCBI Taxonomy" id="927786"/>
    <lineage>
        <taxon>Bacteria</taxon>
        <taxon>Bacillati</taxon>
        <taxon>Bacillota</taxon>
        <taxon>Bacilli</taxon>
        <taxon>Bacillales</taxon>
        <taxon>Paenibacillaceae</taxon>
        <taxon>Brevibacillus</taxon>
    </lineage>
</organism>
<keyword evidence="2" id="KW-1185">Reference proteome</keyword>
<evidence type="ECO:0000313" key="2">
    <source>
        <dbReference type="Proteomes" id="UP001189619"/>
    </source>
</evidence>
<name>A0AA48MAG7_9BACL</name>
<protein>
    <submittedName>
        <fullName evidence="1">UpxZ of transcription anti-terminator antagonists family protein</fullName>
    </submittedName>
</protein>
<proteinExistence type="predicted"/>
<accession>A0AA48MAG7</accession>
<dbReference type="EMBL" id="OY569118">
    <property type="protein sequence ID" value="CAJ1002626.1"/>
    <property type="molecule type" value="Genomic_DNA"/>
</dbReference>
<sequence length="120" mass="13324">MTEPMQDVQQVTLSTQAFLILCRLFDGCYDDMKQQESMQDLVESIADILLAGVQELEGRETKPRTVTFPLTLPQSFLLRRLAHEMLARVPEGQEDNMTSWLQECVSALTGGAGAYGTPAT</sequence>
<dbReference type="RefSeq" id="WP_171564756.1">
    <property type="nucleotide sequence ID" value="NZ_JAUSVZ010000005.1"/>
</dbReference>
<dbReference type="AlphaFoldDB" id="A0AA48MAG7"/>